<dbReference type="PANTHER" id="PTHR34631:SF3">
    <property type="entry name" value="ISSOD12 TRANSPOSASE TNPA_ISSOD12"/>
    <property type="match status" value="1"/>
</dbReference>
<sequence>MVKCIFLIPLRGLQGLINFVFKFAQLPLPCPHYSCISKRVKTVNVTFKTKNKRNIQHLAIASMELKAYGEGKRKVKKHDTDEKWGVWCKLHLVVDINMHEIIAAELNA</sequence>
<protein>
    <submittedName>
        <fullName evidence="2">Mobile element protein</fullName>
    </submittedName>
</protein>
<dbReference type="EMBL" id="CP020660">
    <property type="protein sequence ID" value="ATF08655.1"/>
    <property type="molecule type" value="Genomic_DNA"/>
</dbReference>
<feature type="domain" description="Transposase DDE" evidence="1">
    <location>
        <begin position="1"/>
        <end position="70"/>
    </location>
</feature>
<dbReference type="AlphaFoldDB" id="A0A291B6N8"/>
<dbReference type="KEGG" id="elux:BTN50_0111"/>
<organism evidence="2 3">
    <name type="scientific">Candidatus Enterovibrio altilux</name>
    <dbReference type="NCBI Taxonomy" id="1927128"/>
    <lineage>
        <taxon>Bacteria</taxon>
        <taxon>Pseudomonadati</taxon>
        <taxon>Pseudomonadota</taxon>
        <taxon>Gammaproteobacteria</taxon>
        <taxon>Vibrionales</taxon>
        <taxon>Vibrionaceae</taxon>
        <taxon>Enterovibrio</taxon>
    </lineage>
</organism>
<dbReference type="PANTHER" id="PTHR34631">
    <property type="match status" value="1"/>
</dbReference>
<dbReference type="InterPro" id="IPR025668">
    <property type="entry name" value="Tnp_DDE_dom"/>
</dbReference>
<name>A0A291B6N8_9GAMM</name>
<reference evidence="3" key="1">
    <citation type="submission" date="2017-04" db="EMBL/GenBank/DDBJ databases">
        <title>Genome evolution of the luminous symbionts of deep sea anglerfish.</title>
        <authorList>
            <person name="Hendry T.A."/>
        </authorList>
    </citation>
    <scope>NUCLEOTIDE SEQUENCE [LARGE SCALE GENOMIC DNA]</scope>
</reference>
<keyword evidence="3" id="KW-1185">Reference proteome</keyword>
<proteinExistence type="predicted"/>
<evidence type="ECO:0000259" key="1">
    <source>
        <dbReference type="Pfam" id="PF13737"/>
    </source>
</evidence>
<evidence type="ECO:0000313" key="2">
    <source>
        <dbReference type="EMBL" id="ATF08655.1"/>
    </source>
</evidence>
<accession>A0A291B6N8</accession>
<dbReference type="InterPro" id="IPR053172">
    <property type="entry name" value="Tn903_transposase"/>
</dbReference>
<gene>
    <name evidence="2" type="ORF">BTN50_0111</name>
</gene>
<evidence type="ECO:0000313" key="3">
    <source>
        <dbReference type="Proteomes" id="UP000218160"/>
    </source>
</evidence>
<dbReference type="Proteomes" id="UP000218160">
    <property type="component" value="Chromosome 1"/>
</dbReference>
<dbReference type="Pfam" id="PF13737">
    <property type="entry name" value="DDE_Tnp_1_5"/>
    <property type="match status" value="1"/>
</dbReference>